<evidence type="ECO:0000313" key="2">
    <source>
        <dbReference type="Proteomes" id="UP000298663"/>
    </source>
</evidence>
<accession>A0A4U8UXP8</accession>
<name>A0A4U8UXP8_STECR</name>
<reference evidence="1 2" key="1">
    <citation type="journal article" date="2015" name="Genome Biol.">
        <title>Comparative genomics of Steinernema reveals deeply conserved gene regulatory networks.</title>
        <authorList>
            <person name="Dillman A.R."/>
            <person name="Macchietto M."/>
            <person name="Porter C.F."/>
            <person name="Rogers A."/>
            <person name="Williams B."/>
            <person name="Antoshechkin I."/>
            <person name="Lee M.M."/>
            <person name="Goodwin Z."/>
            <person name="Lu X."/>
            <person name="Lewis E.E."/>
            <person name="Goodrich-Blair H."/>
            <person name="Stock S.P."/>
            <person name="Adams B.J."/>
            <person name="Sternberg P.W."/>
            <person name="Mortazavi A."/>
        </authorList>
    </citation>
    <scope>NUCLEOTIDE SEQUENCE [LARGE SCALE GENOMIC DNA]</scope>
    <source>
        <strain evidence="1 2">ALL</strain>
    </source>
</reference>
<organism evidence="1 2">
    <name type="scientific">Steinernema carpocapsae</name>
    <name type="common">Entomopathogenic nematode</name>
    <dbReference type="NCBI Taxonomy" id="34508"/>
    <lineage>
        <taxon>Eukaryota</taxon>
        <taxon>Metazoa</taxon>
        <taxon>Ecdysozoa</taxon>
        <taxon>Nematoda</taxon>
        <taxon>Chromadorea</taxon>
        <taxon>Rhabditida</taxon>
        <taxon>Tylenchina</taxon>
        <taxon>Panagrolaimomorpha</taxon>
        <taxon>Strongyloidoidea</taxon>
        <taxon>Steinernematidae</taxon>
        <taxon>Steinernema</taxon>
    </lineage>
</organism>
<protein>
    <submittedName>
        <fullName evidence="1">Uncharacterized protein</fullName>
    </submittedName>
</protein>
<proteinExistence type="predicted"/>
<gene>
    <name evidence="1" type="ORF">L596_005000</name>
</gene>
<evidence type="ECO:0000313" key="1">
    <source>
        <dbReference type="EMBL" id="TMS38231.1"/>
    </source>
</evidence>
<reference evidence="1 2" key="2">
    <citation type="journal article" date="2019" name="G3 (Bethesda)">
        <title>Hybrid Assembly of the Genome of the Entomopathogenic Nematode Steinernema carpocapsae Identifies the X-Chromosome.</title>
        <authorList>
            <person name="Serra L."/>
            <person name="Macchietto M."/>
            <person name="Macias-Munoz A."/>
            <person name="McGill C.J."/>
            <person name="Rodriguez I.M."/>
            <person name="Rodriguez B."/>
            <person name="Murad R."/>
            <person name="Mortazavi A."/>
        </authorList>
    </citation>
    <scope>NUCLEOTIDE SEQUENCE [LARGE SCALE GENOMIC DNA]</scope>
    <source>
        <strain evidence="1 2">ALL</strain>
    </source>
</reference>
<comment type="caution">
    <text evidence="1">The sequence shown here is derived from an EMBL/GenBank/DDBJ whole genome shotgun (WGS) entry which is preliminary data.</text>
</comment>
<dbReference type="Proteomes" id="UP000298663">
    <property type="component" value="Chromosome X"/>
</dbReference>
<dbReference type="AlphaFoldDB" id="A0A4U8UXP8"/>
<keyword evidence="2" id="KW-1185">Reference proteome</keyword>
<dbReference type="EMBL" id="AZBU02000001">
    <property type="protein sequence ID" value="TMS38231.1"/>
    <property type="molecule type" value="Genomic_DNA"/>
</dbReference>
<sequence length="82" mass="9008">MVSTRQQLCRSLNLDKLISSASVCLANLLIIESNGLTTWFLVTVHSCRSLSIKAIISILQEIVVFSERGPGKRLTSMPTFAV</sequence>
<dbReference type="EMBL" id="CM016762">
    <property type="protein sequence ID" value="TMS38231.1"/>
    <property type="molecule type" value="Genomic_DNA"/>
</dbReference>